<dbReference type="EMBL" id="QLMC01000019">
    <property type="protein sequence ID" value="RAJ89894.1"/>
    <property type="molecule type" value="Genomic_DNA"/>
</dbReference>
<evidence type="ECO:0000259" key="1">
    <source>
        <dbReference type="Pfam" id="PF00665"/>
    </source>
</evidence>
<dbReference type="AlphaFoldDB" id="A0A327WIT4"/>
<dbReference type="PANTHER" id="PTHR46889">
    <property type="entry name" value="TRANSPOSASE INSF FOR INSERTION SEQUENCE IS3B-RELATED"/>
    <property type="match status" value="1"/>
</dbReference>
<evidence type="ECO:0000313" key="2">
    <source>
        <dbReference type="EMBL" id="RAJ89894.1"/>
    </source>
</evidence>
<comment type="caution">
    <text evidence="2">The sequence shown here is derived from an EMBL/GenBank/DDBJ whole genome shotgun (WGS) entry which is preliminary data.</text>
</comment>
<protein>
    <recommendedName>
        <fullName evidence="1">Integrase catalytic domain-containing protein</fullName>
    </recommendedName>
</protein>
<name>A0A327WIT4_LARAB</name>
<evidence type="ECO:0000313" key="3">
    <source>
        <dbReference type="Proteomes" id="UP000248790"/>
    </source>
</evidence>
<dbReference type="InterPro" id="IPR036397">
    <property type="entry name" value="RNaseH_sf"/>
</dbReference>
<accession>A0A327WIT4</accession>
<reference evidence="2 3" key="1">
    <citation type="submission" date="2018-06" db="EMBL/GenBank/DDBJ databases">
        <title>Genomic Encyclopedia of Archaeal and Bacterial Type Strains, Phase II (KMG-II): from individual species to whole genera.</title>
        <authorList>
            <person name="Goeker M."/>
        </authorList>
    </citation>
    <scope>NUCLEOTIDE SEQUENCE [LARGE SCALE GENOMIC DNA]</scope>
    <source>
        <strain evidence="2 3">DSM 21851</strain>
    </source>
</reference>
<dbReference type="GO" id="GO:0015074">
    <property type="term" value="P:DNA integration"/>
    <property type="evidence" value="ECO:0007669"/>
    <property type="project" value="InterPro"/>
</dbReference>
<dbReference type="Proteomes" id="UP000248790">
    <property type="component" value="Unassembled WGS sequence"/>
</dbReference>
<dbReference type="PANTHER" id="PTHR46889:SF5">
    <property type="entry name" value="INTEGRASE PROTEIN"/>
    <property type="match status" value="1"/>
</dbReference>
<dbReference type="InterPro" id="IPR050900">
    <property type="entry name" value="Transposase_IS3/IS150/IS904"/>
</dbReference>
<dbReference type="Pfam" id="PF00665">
    <property type="entry name" value="rve"/>
    <property type="match status" value="1"/>
</dbReference>
<organism evidence="2 3">
    <name type="scientific">Larkinella arboricola</name>
    <dbReference type="NCBI Taxonomy" id="643671"/>
    <lineage>
        <taxon>Bacteria</taxon>
        <taxon>Pseudomonadati</taxon>
        <taxon>Bacteroidota</taxon>
        <taxon>Cytophagia</taxon>
        <taxon>Cytophagales</taxon>
        <taxon>Spirosomataceae</taxon>
        <taxon>Larkinella</taxon>
    </lineage>
</organism>
<gene>
    <name evidence="2" type="ORF">LX87_05628</name>
</gene>
<dbReference type="InterPro" id="IPR012337">
    <property type="entry name" value="RNaseH-like_sf"/>
</dbReference>
<dbReference type="SUPFAM" id="SSF53098">
    <property type="entry name" value="Ribonuclease H-like"/>
    <property type="match status" value="1"/>
</dbReference>
<dbReference type="GO" id="GO:0003676">
    <property type="term" value="F:nucleic acid binding"/>
    <property type="evidence" value="ECO:0007669"/>
    <property type="project" value="InterPro"/>
</dbReference>
<proteinExistence type="predicted"/>
<feature type="domain" description="Integrase catalytic" evidence="1">
    <location>
        <begin position="80"/>
        <end position="138"/>
    </location>
</feature>
<dbReference type="Gene3D" id="3.30.420.10">
    <property type="entry name" value="Ribonuclease H-like superfamily/Ribonuclease H"/>
    <property type="match status" value="1"/>
</dbReference>
<keyword evidence="3" id="KW-1185">Reference proteome</keyword>
<dbReference type="InterPro" id="IPR001584">
    <property type="entry name" value="Integrase_cat-core"/>
</dbReference>
<sequence length="208" mass="23865">MIRLVKRVRKDHPRIGGKKLHCLLKEELLERGVKMGRDAFFDLLAANRLLIRRRRRKVITTFSRHRFRKYPNLIKGLVIYRPNQVWVADITYWFTQYGCLYISLVTDAYSKRIMGYAVAPNLHAVNCRNALQMALEQIDREIGKCLIHHCAGSPVRSWDSILQWRVCRLARFLPCADQHDGKGRSLGECGGRAGKCGAARAGSSRTNT</sequence>